<dbReference type="Gene3D" id="2.30.110.10">
    <property type="entry name" value="Electron Transport, Fmn-binding Protein, Chain A"/>
    <property type="match status" value="1"/>
</dbReference>
<evidence type="ECO:0000313" key="2">
    <source>
        <dbReference type="EMBL" id="MCG7945381.1"/>
    </source>
</evidence>
<dbReference type="InterPro" id="IPR024029">
    <property type="entry name" value="Pyridox_Oxase_FMN-dep"/>
</dbReference>
<evidence type="ECO:0000259" key="1">
    <source>
        <dbReference type="Pfam" id="PF01243"/>
    </source>
</evidence>
<name>A0A9E4N272_9GAMM</name>
<gene>
    <name evidence="2" type="ORF">JAZ07_03440</name>
</gene>
<dbReference type="PANTHER" id="PTHR42815:SF2">
    <property type="entry name" value="FAD-BINDING, PUTATIVE (AFU_ORTHOLOGUE AFUA_6G07600)-RELATED"/>
    <property type="match status" value="1"/>
</dbReference>
<dbReference type="InterPro" id="IPR011576">
    <property type="entry name" value="Pyridox_Oxase_N"/>
</dbReference>
<protein>
    <submittedName>
        <fullName evidence="2">Pyridoxamine 5'-phosphate oxidase family protein</fullName>
    </submittedName>
</protein>
<dbReference type="EMBL" id="JAEPCM010000095">
    <property type="protein sequence ID" value="MCG7945381.1"/>
    <property type="molecule type" value="Genomic_DNA"/>
</dbReference>
<dbReference type="InterPro" id="IPR012349">
    <property type="entry name" value="Split_barrel_FMN-bd"/>
</dbReference>
<dbReference type="Pfam" id="PF01243">
    <property type="entry name" value="PNPOx_N"/>
    <property type="match status" value="1"/>
</dbReference>
<dbReference type="Proteomes" id="UP000886667">
    <property type="component" value="Unassembled WGS sequence"/>
</dbReference>
<dbReference type="PANTHER" id="PTHR42815">
    <property type="entry name" value="FAD-BINDING, PUTATIVE (AFU_ORTHOLOGUE AFUA_6G07600)-RELATED"/>
    <property type="match status" value="1"/>
</dbReference>
<reference evidence="2" key="1">
    <citation type="journal article" date="2021" name="Proc. Natl. Acad. Sci. U.S.A.">
        <title>Global biogeography of chemosynthetic symbionts reveals both localized and globally distributed symbiont groups. .</title>
        <authorList>
            <person name="Osvatic J.T."/>
            <person name="Wilkins L.G.E."/>
            <person name="Leibrecht L."/>
            <person name="Leray M."/>
            <person name="Zauner S."/>
            <person name="Polzin J."/>
            <person name="Camacho Y."/>
            <person name="Gros O."/>
            <person name="van Gils J.A."/>
            <person name="Eisen J.A."/>
            <person name="Petersen J.M."/>
            <person name="Yuen B."/>
        </authorList>
    </citation>
    <scope>NUCLEOTIDE SEQUENCE</scope>
    <source>
        <strain evidence="2">MAGclacostrist064TRANS</strain>
    </source>
</reference>
<comment type="caution">
    <text evidence="2">The sequence shown here is derived from an EMBL/GenBank/DDBJ whole genome shotgun (WGS) entry which is preliminary data.</text>
</comment>
<feature type="domain" description="Pyridoxamine 5'-phosphate oxidase N-terminal" evidence="1">
    <location>
        <begin position="33"/>
        <end position="149"/>
    </location>
</feature>
<accession>A0A9E4N272</accession>
<sequence length="201" mass="22417">MEFIESVEELEKIYGLPSDAALNKVTNRIISSYRAWIEKSSFCVIASVGCDGTDVSPRGDDGQVIKILNEKTLALPDWKGNQRIDTLRNIIEDERVSLLFMVSGSNNVVRVNGQARITTDQALLESFKRKGDYPKTVVLVKVGEVYFQCARALMRSNLWGSGDQSSGLPTPGSILNEITSGVFDGEAYDSSWPERYKKELW</sequence>
<dbReference type="NCBIfam" id="TIGR04025">
    <property type="entry name" value="PPOX_FMN_DR2398"/>
    <property type="match status" value="1"/>
</dbReference>
<proteinExistence type="predicted"/>
<evidence type="ECO:0000313" key="3">
    <source>
        <dbReference type="Proteomes" id="UP000886667"/>
    </source>
</evidence>
<dbReference type="AlphaFoldDB" id="A0A9E4N272"/>
<dbReference type="SUPFAM" id="SSF50475">
    <property type="entry name" value="FMN-binding split barrel"/>
    <property type="match status" value="1"/>
</dbReference>
<organism evidence="2 3">
    <name type="scientific">Candidatus Thiodiazotropha taylori</name>
    <dbReference type="NCBI Taxonomy" id="2792791"/>
    <lineage>
        <taxon>Bacteria</taxon>
        <taxon>Pseudomonadati</taxon>
        <taxon>Pseudomonadota</taxon>
        <taxon>Gammaproteobacteria</taxon>
        <taxon>Chromatiales</taxon>
        <taxon>Sedimenticolaceae</taxon>
        <taxon>Candidatus Thiodiazotropha</taxon>
    </lineage>
</organism>